<proteinExistence type="predicted"/>
<dbReference type="RefSeq" id="WP_217666804.1">
    <property type="nucleotide sequence ID" value="NZ_JAHRID010000001.1"/>
</dbReference>
<evidence type="ECO:0000313" key="2">
    <source>
        <dbReference type="Proteomes" id="UP000704611"/>
    </source>
</evidence>
<protein>
    <recommendedName>
        <fullName evidence="3">Tip attachment protein J domain-containing protein</fullName>
    </recommendedName>
</protein>
<organism evidence="1 2">
    <name type="scientific">Arsukibacterium indicum</name>
    <dbReference type="NCBI Taxonomy" id="2848612"/>
    <lineage>
        <taxon>Bacteria</taxon>
        <taxon>Pseudomonadati</taxon>
        <taxon>Pseudomonadota</taxon>
        <taxon>Gammaproteobacteria</taxon>
        <taxon>Chromatiales</taxon>
        <taxon>Chromatiaceae</taxon>
        <taxon>Arsukibacterium</taxon>
    </lineage>
</organism>
<dbReference type="EMBL" id="JAHRID010000001">
    <property type="protein sequence ID" value="MBV2127915.1"/>
    <property type="molecule type" value="Genomic_DNA"/>
</dbReference>
<name>A0ABS6MGP6_9GAMM</name>
<reference evidence="1 2" key="1">
    <citation type="submission" date="2021-06" db="EMBL/GenBank/DDBJ databases">
        <title>Rheinheimera indica sp. nov., isolated from deep-sea sediment.</title>
        <authorList>
            <person name="Wang Z."/>
            <person name="Zhang X.-Y."/>
        </authorList>
    </citation>
    <scope>NUCLEOTIDE SEQUENCE [LARGE SCALE GENOMIC DNA]</scope>
    <source>
        <strain evidence="1 2">SM2107</strain>
    </source>
</reference>
<evidence type="ECO:0000313" key="1">
    <source>
        <dbReference type="EMBL" id="MBV2127915.1"/>
    </source>
</evidence>
<gene>
    <name evidence="1" type="ORF">KQY15_02230</name>
</gene>
<evidence type="ECO:0008006" key="3">
    <source>
        <dbReference type="Google" id="ProtNLM"/>
    </source>
</evidence>
<comment type="caution">
    <text evidence="1">The sequence shown here is derived from an EMBL/GenBank/DDBJ whole genome shotgun (WGS) entry which is preliminary data.</text>
</comment>
<keyword evidence="2" id="KW-1185">Reference proteome</keyword>
<dbReference type="Proteomes" id="UP000704611">
    <property type="component" value="Unassembled WGS sequence"/>
</dbReference>
<accession>A0ABS6MGP6</accession>
<sequence>MTAITLRFQYRAYNTTSPVILRFGIAPPAVILEPNLIMAFSAPYSRRAGLINRAFKTSWASGDITKAVNVRWSSNPVTIKLVYSTWQSSPRLVTQQAGVDWSSNWPIVDQHLSVNWGGYQLLITQAETSWENWPIVSQQLQTTWLPTLPLYAMQTAQHWRHTAITEQFIDVFYNYKPDLIRGYTLPYGPRPPSYICSNDARPTRGKITLRFYNPGENTSGPVTLRFSNANNPIICVLDNGGGLIWPMPDLPTIDITKPITPPRRRSYIMQPALRCYRVSDNQEVNIISASYGISRSQWGANISLVCGSKGDKDLLFAPGPQEFKLVINGYEFFGLAEDASVSSRFGKNTYTVTGRSNIAELAAPNAAPRSYSNATAKGIAALVTDELGASGWSLDYGPAQFNVPAGVFSYQNKTPIEAIAQIAAAVGAMIYTDGATKTLYIAPLWPVTPWAIDSATPDIAVHDDVILQYSSQPAKSPLFNKIIVRGEQQGNSVGVRRTGTAGDKLAPEVVEALITAELAARQRGTAELAESGNKDSITLVLPIMDLLPPCQPGLILGVTWQTNVFKALVDSLQISAQRSPDGKLTVRQNVGMLRSYE</sequence>